<sequence length="222" mass="23799">MSQHAKRTYSSPLREEAARRTRATVVDAAARLFVDRGYVSTTVKQIAETAGVAVRTVFTAFPGGKSELFREALDAAVAGGSADSAGDDPAPAERSRPGRVASGPAGSDAERIVEQVVRYGADLLERAGGLLMTSVESSGADPDMRRFADEDARATADNARTIAVGLHRHGLLRDDVSVDHAAHVLYTLGSPQVHALLRRDCGWDVDEYRAWLTATLRATLLR</sequence>
<dbReference type="PANTHER" id="PTHR30055:SF234">
    <property type="entry name" value="HTH-TYPE TRANSCRIPTIONAL REGULATOR BETI"/>
    <property type="match status" value="1"/>
</dbReference>
<dbReference type="KEGG" id="rav:AAT18_15215"/>
<accession>A0A059MPT2</accession>
<accession>N1MFJ3</accession>
<dbReference type="RefSeq" id="WP_006943771.1">
    <property type="nucleotide sequence ID" value="NZ_BAAAYP010000024.1"/>
</dbReference>
<dbReference type="Proteomes" id="UP001163947">
    <property type="component" value="Chromosome"/>
</dbReference>
<evidence type="ECO:0000313" key="7">
    <source>
        <dbReference type="EMBL" id="GES39306.1"/>
    </source>
</evidence>
<feature type="compositionally biased region" description="Low complexity" evidence="5">
    <location>
        <begin position="79"/>
        <end position="89"/>
    </location>
</feature>
<evidence type="ECO:0000256" key="1">
    <source>
        <dbReference type="ARBA" id="ARBA00023015"/>
    </source>
</evidence>
<feature type="domain" description="HTH tetR-type" evidence="6">
    <location>
        <begin position="19"/>
        <end position="79"/>
    </location>
</feature>
<dbReference type="EMBL" id="CP106982">
    <property type="protein sequence ID" value="UYF96737.1"/>
    <property type="molecule type" value="Genomic_DNA"/>
</dbReference>
<dbReference type="Pfam" id="PF00440">
    <property type="entry name" value="TetR_N"/>
    <property type="match status" value="1"/>
</dbReference>
<feature type="region of interest" description="Disordered" evidence="5">
    <location>
        <begin position="79"/>
        <end position="107"/>
    </location>
</feature>
<dbReference type="InterPro" id="IPR001647">
    <property type="entry name" value="HTH_TetR"/>
</dbReference>
<organism evidence="8 10">
    <name type="scientific">Rhodococcus aetherivorans</name>
    <dbReference type="NCBI Taxonomy" id="191292"/>
    <lineage>
        <taxon>Bacteria</taxon>
        <taxon>Bacillati</taxon>
        <taxon>Actinomycetota</taxon>
        <taxon>Actinomycetes</taxon>
        <taxon>Mycobacteriales</taxon>
        <taxon>Nocardiaceae</taxon>
        <taxon>Rhodococcus</taxon>
    </lineage>
</organism>
<dbReference type="InterPro" id="IPR050109">
    <property type="entry name" value="HTH-type_TetR-like_transc_reg"/>
</dbReference>
<feature type="DNA-binding region" description="H-T-H motif" evidence="4">
    <location>
        <begin position="42"/>
        <end position="61"/>
    </location>
</feature>
<dbReference type="Gene3D" id="1.10.357.10">
    <property type="entry name" value="Tetracycline Repressor, domain 2"/>
    <property type="match status" value="1"/>
</dbReference>
<keyword evidence="1" id="KW-0805">Transcription regulation</keyword>
<evidence type="ECO:0000259" key="6">
    <source>
        <dbReference type="PROSITE" id="PS50977"/>
    </source>
</evidence>
<dbReference type="AlphaFoldDB" id="A0A059MPT2"/>
<dbReference type="GO" id="GO:0003700">
    <property type="term" value="F:DNA-binding transcription factor activity"/>
    <property type="evidence" value="ECO:0007669"/>
    <property type="project" value="TreeGrafter"/>
</dbReference>
<keyword evidence="2 4" id="KW-0238">DNA-binding</keyword>
<dbReference type="PANTHER" id="PTHR30055">
    <property type="entry name" value="HTH-TYPE TRANSCRIPTIONAL REGULATOR RUTR"/>
    <property type="match status" value="1"/>
</dbReference>
<dbReference type="EMBL" id="BLAH01000113">
    <property type="protein sequence ID" value="GES39306.1"/>
    <property type="molecule type" value="Genomic_DNA"/>
</dbReference>
<feature type="region of interest" description="Disordered" evidence="5">
    <location>
        <begin position="1"/>
        <end position="20"/>
    </location>
</feature>
<evidence type="ECO:0000256" key="5">
    <source>
        <dbReference type="SAM" id="MobiDB-lite"/>
    </source>
</evidence>
<keyword evidence="9" id="KW-1185">Reference proteome</keyword>
<keyword evidence="3" id="KW-0804">Transcription</keyword>
<evidence type="ECO:0000313" key="10">
    <source>
        <dbReference type="Proteomes" id="UP001163947"/>
    </source>
</evidence>
<dbReference type="Proteomes" id="UP000325466">
    <property type="component" value="Unassembled WGS sequence"/>
</dbReference>
<dbReference type="InterPro" id="IPR009057">
    <property type="entry name" value="Homeodomain-like_sf"/>
</dbReference>
<evidence type="ECO:0000256" key="4">
    <source>
        <dbReference type="PROSITE-ProRule" id="PRU00335"/>
    </source>
</evidence>
<dbReference type="PROSITE" id="PS50977">
    <property type="entry name" value="HTH_TETR_2"/>
    <property type="match status" value="1"/>
</dbReference>
<evidence type="ECO:0000256" key="3">
    <source>
        <dbReference type="ARBA" id="ARBA00023163"/>
    </source>
</evidence>
<dbReference type="GeneID" id="83621500"/>
<dbReference type="GO" id="GO:0000976">
    <property type="term" value="F:transcription cis-regulatory region binding"/>
    <property type="evidence" value="ECO:0007669"/>
    <property type="project" value="TreeGrafter"/>
</dbReference>
<name>A0A059MPT2_9NOCA</name>
<reference evidence="8" key="3">
    <citation type="submission" date="2022-09" db="EMBL/GenBank/DDBJ databases">
        <title>The genome sequence of Rhodococcus aetherivorans N1.</title>
        <authorList>
            <person name="Jiang W."/>
        </authorList>
    </citation>
    <scope>NUCLEOTIDE SEQUENCE</scope>
    <source>
        <strain evidence="8">N1</strain>
    </source>
</reference>
<reference evidence="7 9" key="1">
    <citation type="journal article" date="2018" name="Biodegradation">
        <title>1,4-Dioxane degradation characteristics of Rhodococcus aetherivorans JCM 14343.</title>
        <authorList>
            <person name="Inoue D."/>
            <person name="Tsunoda T."/>
            <person name="Yamamoto N."/>
            <person name="Ike M."/>
            <person name="Sei K."/>
        </authorList>
    </citation>
    <scope>NUCLEOTIDE SEQUENCE [LARGE SCALE GENOMIC DNA]</scope>
    <source>
        <strain evidence="7 9">JCM 14343</strain>
    </source>
</reference>
<gene>
    <name evidence="8" type="ORF">OCS65_13745</name>
    <name evidence="7" type="ORF">RAJCM14343_4574</name>
</gene>
<evidence type="ECO:0000313" key="9">
    <source>
        <dbReference type="Proteomes" id="UP000325466"/>
    </source>
</evidence>
<evidence type="ECO:0000256" key="2">
    <source>
        <dbReference type="ARBA" id="ARBA00023125"/>
    </source>
</evidence>
<evidence type="ECO:0000313" key="8">
    <source>
        <dbReference type="EMBL" id="UYF96737.1"/>
    </source>
</evidence>
<protein>
    <submittedName>
        <fullName evidence="8">TetR/AcrR family transcriptional regulator</fullName>
    </submittedName>
    <submittedName>
        <fullName evidence="7">Transcriptional regulator, TetR family</fullName>
    </submittedName>
</protein>
<proteinExistence type="predicted"/>
<reference evidence="7" key="2">
    <citation type="submission" date="2019-10" db="EMBL/GenBank/DDBJ databases">
        <title>Draft genome sequence of Rhodococcus aetherivorans JCM 14343.</title>
        <authorList>
            <person name="Inoue D."/>
            <person name="Nakazawa M."/>
            <person name="Yamamoto N."/>
            <person name="Sei K."/>
            <person name="Ike M."/>
        </authorList>
    </citation>
    <scope>NUCLEOTIDE SEQUENCE</scope>
    <source>
        <strain evidence="7">JCM 14343</strain>
    </source>
</reference>
<dbReference type="SUPFAM" id="SSF46689">
    <property type="entry name" value="Homeodomain-like"/>
    <property type="match status" value="1"/>
</dbReference>
<accession>A0A0F6YB54</accession>